<evidence type="ECO:0008006" key="4">
    <source>
        <dbReference type="Google" id="ProtNLM"/>
    </source>
</evidence>
<gene>
    <name evidence="2" type="ORF">ACHE_21213A</name>
</gene>
<dbReference type="Proteomes" id="UP000637239">
    <property type="component" value="Chromosome 2"/>
</dbReference>
<accession>A0A7R7VJB2</accession>
<feature type="compositionally biased region" description="Polar residues" evidence="1">
    <location>
        <begin position="128"/>
        <end position="145"/>
    </location>
</feature>
<dbReference type="KEGG" id="ache:ACHE_21213A"/>
<proteinExistence type="predicted"/>
<feature type="region of interest" description="Disordered" evidence="1">
    <location>
        <begin position="101"/>
        <end position="169"/>
    </location>
</feature>
<dbReference type="AlphaFoldDB" id="A0A7R7VJB2"/>
<evidence type="ECO:0000256" key="1">
    <source>
        <dbReference type="SAM" id="MobiDB-lite"/>
    </source>
</evidence>
<reference evidence="2" key="1">
    <citation type="submission" date="2021-01" db="EMBL/GenBank/DDBJ databases">
        <authorList>
            <consortium name="Aspergillus chevalieri M1 genome sequencing consortium"/>
            <person name="Kazuki M."/>
            <person name="Futagami T."/>
        </authorList>
    </citation>
    <scope>NUCLEOTIDE SEQUENCE</scope>
    <source>
        <strain evidence="2">M1</strain>
    </source>
</reference>
<organism evidence="2 3">
    <name type="scientific">Aspergillus chevalieri</name>
    <name type="common">Eurotium chevalieri</name>
    <dbReference type="NCBI Taxonomy" id="182096"/>
    <lineage>
        <taxon>Eukaryota</taxon>
        <taxon>Fungi</taxon>
        <taxon>Dikarya</taxon>
        <taxon>Ascomycota</taxon>
        <taxon>Pezizomycotina</taxon>
        <taxon>Eurotiomycetes</taxon>
        <taxon>Eurotiomycetidae</taxon>
        <taxon>Eurotiales</taxon>
        <taxon>Aspergillaceae</taxon>
        <taxon>Aspergillus</taxon>
        <taxon>Aspergillus subgen. Aspergillus</taxon>
    </lineage>
</organism>
<feature type="compositionally biased region" description="Basic and acidic residues" evidence="1">
    <location>
        <begin position="103"/>
        <end position="119"/>
    </location>
</feature>
<evidence type="ECO:0000313" key="2">
    <source>
        <dbReference type="EMBL" id="BCR85755.1"/>
    </source>
</evidence>
<sequence length="169" mass="19220">MVFSCTRCARLGKTCVKSDDSDRCSECVKEGGRSRCVEMKPSYSDAEWRRLVRAQHSIKDEEEALLAKLLRLRKQERLLRERANEFISHEFQAIEELEELEREENRTHEEQGKFQKQGEDVECDAQLASVSNDPSLTQMMNSPSFWENFDSAVAGGIPSPTGGNQSSSQ</sequence>
<keyword evidence="3" id="KW-1185">Reference proteome</keyword>
<dbReference type="GeneID" id="66980114"/>
<dbReference type="RefSeq" id="XP_043134277.1">
    <property type="nucleotide sequence ID" value="XM_043275271.1"/>
</dbReference>
<name>A0A7R7VJB2_ASPCH</name>
<dbReference type="EMBL" id="AP024417">
    <property type="protein sequence ID" value="BCR85755.1"/>
    <property type="molecule type" value="Genomic_DNA"/>
</dbReference>
<protein>
    <recommendedName>
        <fullName evidence="4">Zn(2)-C6 fungal-type domain-containing protein</fullName>
    </recommendedName>
</protein>
<evidence type="ECO:0000313" key="3">
    <source>
        <dbReference type="Proteomes" id="UP000637239"/>
    </source>
</evidence>
<reference evidence="2" key="2">
    <citation type="submission" date="2021-02" db="EMBL/GenBank/DDBJ databases">
        <title>Aspergillus chevalieri M1 genome sequence.</title>
        <authorList>
            <person name="Kadooka C."/>
            <person name="Mori K."/>
            <person name="Futagami T."/>
        </authorList>
    </citation>
    <scope>NUCLEOTIDE SEQUENCE</scope>
    <source>
        <strain evidence="2">M1</strain>
    </source>
</reference>